<dbReference type="InterPro" id="IPR011011">
    <property type="entry name" value="Znf_FYVE_PHD"/>
</dbReference>
<gene>
    <name evidence="7" type="ORF">LIER_23197</name>
</gene>
<accession>A0AAV3QYV5</accession>
<evidence type="ECO:0000256" key="2">
    <source>
        <dbReference type="ARBA" id="ARBA00022771"/>
    </source>
</evidence>
<sequence length="710" mass="81763">MEDNSRKRKKAKRYYNFHTFADPGCPIQPTGPFRDNIRLFLQECADAEEYEVEGMKIWSTSLVHESRRVVVPLYTIEENVKHSARPFCNHCRCAAWSHHFVSKRRYHFIIPADDDWSKPLEEGDFETQTHLLHGLIHCNGFGHLICINGIEGGSKNLCGKDIMDLWDRICTSLHARKITVEDQSKKHMMELRLVHGIAYGHPWFGRWGYRFCNGSFGARQHTYDSALEIVSSMTLVQIISDFSFDDSWKNIKQIIDYYRKLSETSLITIRDLFRFMLSLKSRMAFGLLRGKSTLNVPSTFSSDTSMKTAFHDKYVGKEKSGKCRNFTTVAANMEKDGRWSLKRLEFTASVIVDAMKKKRAQNKHGNYVMSRQEARDAARLYIGDTGLIDHVLKSMSDVVVGDCIIRKVSNRMTKKLEFYIQEVENGSQADLGLCSSIKPIHTSPVMPGRDVYDDISYLYNNLLFQYPESDVMSLAVRSILYSKYFVKEWLFRDEPNDMLKYICRLMPSSLDLESEHIRYYSPAEYVELPLHATIGELKVAVQRAMRDTYFTMEKIEIIEIARMEELEDDELLFGAIEPGTELSVRGYGLDLGTDLKHEGGADNWIVRCKCGAQDDDGERMVACDICEIWQHTRCSGIDDSEEVPQLFICETCCTSLAPQRSQCVFDFRNPSAYTTRPHMSDLLGTSSSSRCWELYKSEDKSVVPIQQMYY</sequence>
<dbReference type="Proteomes" id="UP001454036">
    <property type="component" value="Unassembled WGS sequence"/>
</dbReference>
<dbReference type="GO" id="GO:0008270">
    <property type="term" value="F:zinc ion binding"/>
    <property type="evidence" value="ECO:0007669"/>
    <property type="project" value="UniProtKB-KW"/>
</dbReference>
<keyword evidence="2" id="KW-0863">Zinc-finger</keyword>
<name>A0AAV3QYV5_LITER</name>
<keyword evidence="5" id="KW-0804">Transcription</keyword>
<dbReference type="InterPro" id="IPR058054">
    <property type="entry name" value="Znf_MS1-like"/>
</dbReference>
<dbReference type="PANTHER" id="PTHR46201:SF9">
    <property type="entry name" value="PHD FINGER PROTEIN MALE MEIOCYTE DEATH 1"/>
    <property type="match status" value="1"/>
</dbReference>
<keyword evidence="1" id="KW-0479">Metal-binding</keyword>
<dbReference type="InterPro" id="IPR057765">
    <property type="entry name" value="MS1-like_ubiquitin"/>
</dbReference>
<keyword evidence="4" id="KW-0805">Transcription regulation</keyword>
<dbReference type="InterPro" id="IPR059080">
    <property type="entry name" value="WHD_PTC1"/>
</dbReference>
<evidence type="ECO:0000313" key="7">
    <source>
        <dbReference type="EMBL" id="GAA0168491.1"/>
    </source>
</evidence>
<dbReference type="InterPro" id="IPR013083">
    <property type="entry name" value="Znf_RING/FYVE/PHD"/>
</dbReference>
<evidence type="ECO:0000256" key="1">
    <source>
        <dbReference type="ARBA" id="ARBA00022723"/>
    </source>
</evidence>
<keyword evidence="8" id="KW-1185">Reference proteome</keyword>
<dbReference type="InterPro" id="IPR001965">
    <property type="entry name" value="Znf_PHD"/>
</dbReference>
<feature type="domain" description="Zinc finger PHD-type" evidence="6">
    <location>
        <begin position="607"/>
        <end position="653"/>
    </location>
</feature>
<dbReference type="InterPro" id="IPR019787">
    <property type="entry name" value="Znf_PHD-finger"/>
</dbReference>
<keyword evidence="3" id="KW-0862">Zinc</keyword>
<dbReference type="Pfam" id="PF25565">
    <property type="entry name" value="Ubiquitin_At1g33420"/>
    <property type="match status" value="1"/>
</dbReference>
<dbReference type="EMBL" id="BAABME010006487">
    <property type="protein sequence ID" value="GAA0168491.1"/>
    <property type="molecule type" value="Genomic_DNA"/>
</dbReference>
<dbReference type="PANTHER" id="PTHR46201">
    <property type="entry name" value="PHD FINGER PROTEIN MALE MEIOCYTE DEATH 1-RELATED"/>
    <property type="match status" value="1"/>
</dbReference>
<dbReference type="AlphaFoldDB" id="A0AAV3QYV5"/>
<evidence type="ECO:0000256" key="4">
    <source>
        <dbReference type="ARBA" id="ARBA00023015"/>
    </source>
</evidence>
<proteinExistence type="predicted"/>
<dbReference type="CDD" id="cd15556">
    <property type="entry name" value="PHD_MMD1_like"/>
    <property type="match status" value="1"/>
</dbReference>
<dbReference type="SUPFAM" id="SSF57903">
    <property type="entry name" value="FYVE/PHD zinc finger"/>
    <property type="match status" value="1"/>
</dbReference>
<evidence type="ECO:0000256" key="3">
    <source>
        <dbReference type="ARBA" id="ARBA00022833"/>
    </source>
</evidence>
<reference evidence="7 8" key="1">
    <citation type="submission" date="2024-01" db="EMBL/GenBank/DDBJ databases">
        <title>The complete chloroplast genome sequence of Lithospermum erythrorhizon: insights into the phylogenetic relationship among Boraginaceae species and the maternal lineages of purple gromwells.</title>
        <authorList>
            <person name="Okada T."/>
            <person name="Watanabe K."/>
        </authorList>
    </citation>
    <scope>NUCLEOTIDE SEQUENCE [LARGE SCALE GENOMIC DNA]</scope>
</reference>
<comment type="caution">
    <text evidence="7">The sequence shown here is derived from an EMBL/GenBank/DDBJ whole genome shotgun (WGS) entry which is preliminary data.</text>
</comment>
<evidence type="ECO:0000256" key="5">
    <source>
        <dbReference type="ARBA" id="ARBA00023163"/>
    </source>
</evidence>
<dbReference type="Pfam" id="PF00628">
    <property type="entry name" value="PHD"/>
    <property type="match status" value="1"/>
</dbReference>
<dbReference type="Pfam" id="PF25874">
    <property type="entry name" value="WHD_plant_repro"/>
    <property type="match status" value="1"/>
</dbReference>
<organism evidence="7 8">
    <name type="scientific">Lithospermum erythrorhizon</name>
    <name type="common">Purple gromwell</name>
    <name type="synonym">Lithospermum officinale var. erythrorhizon</name>
    <dbReference type="NCBI Taxonomy" id="34254"/>
    <lineage>
        <taxon>Eukaryota</taxon>
        <taxon>Viridiplantae</taxon>
        <taxon>Streptophyta</taxon>
        <taxon>Embryophyta</taxon>
        <taxon>Tracheophyta</taxon>
        <taxon>Spermatophyta</taxon>
        <taxon>Magnoliopsida</taxon>
        <taxon>eudicotyledons</taxon>
        <taxon>Gunneridae</taxon>
        <taxon>Pentapetalae</taxon>
        <taxon>asterids</taxon>
        <taxon>lamiids</taxon>
        <taxon>Boraginales</taxon>
        <taxon>Boraginaceae</taxon>
        <taxon>Boraginoideae</taxon>
        <taxon>Lithospermeae</taxon>
        <taxon>Lithospermum</taxon>
    </lineage>
</organism>
<dbReference type="Gene3D" id="3.30.40.10">
    <property type="entry name" value="Zinc/RING finger domain, C3HC4 (zinc finger)"/>
    <property type="match status" value="1"/>
</dbReference>
<protein>
    <recommendedName>
        <fullName evidence="6">Zinc finger PHD-type domain-containing protein</fullName>
    </recommendedName>
</protein>
<dbReference type="InterPro" id="IPR019786">
    <property type="entry name" value="Zinc_finger_PHD-type_CS"/>
</dbReference>
<evidence type="ECO:0000259" key="6">
    <source>
        <dbReference type="SMART" id="SM00249"/>
    </source>
</evidence>
<dbReference type="SMART" id="SM00249">
    <property type="entry name" value="PHD"/>
    <property type="match status" value="1"/>
</dbReference>
<dbReference type="PROSITE" id="PS01359">
    <property type="entry name" value="ZF_PHD_1"/>
    <property type="match status" value="1"/>
</dbReference>
<evidence type="ECO:0000313" key="8">
    <source>
        <dbReference type="Proteomes" id="UP001454036"/>
    </source>
</evidence>